<feature type="compositionally biased region" description="Low complexity" evidence="1">
    <location>
        <begin position="55"/>
        <end position="68"/>
    </location>
</feature>
<dbReference type="EMBL" id="QCYH01000010">
    <property type="protein sequence ID" value="PVA09257.1"/>
    <property type="molecule type" value="Genomic_DNA"/>
</dbReference>
<name>A0A2T7G4C8_9RHOB</name>
<dbReference type="AlphaFoldDB" id="A0A2T7G4C8"/>
<dbReference type="RefSeq" id="WP_108693093.1">
    <property type="nucleotide sequence ID" value="NZ_QCYH01000010.1"/>
</dbReference>
<gene>
    <name evidence="3" type="ORF">DC366_14975</name>
</gene>
<evidence type="ECO:0000256" key="2">
    <source>
        <dbReference type="SAM" id="SignalP"/>
    </source>
</evidence>
<sequence>MRFPKTALVILALPLALAACGTSIPDSGPDSGAGVGFGSYSEYEKRQAARDAQLAGNASPAPNAAAGQPLGGGGQARSEADELAAQTRAALGTDPEDLAANSGRPIVQAGPGNPAPQIADAPGISVENNFDAVSSRRSIEDDAARVAEQRRQYQVAQVQSLPSRTGGEGPNIAAYALSSKHAPGTQVYRRGGLNKQAKFERNCAAYPGPDLAQIAFLEKGGPERDRLGLDPDGDGYACDWDPRPFRKAAGG</sequence>
<feature type="region of interest" description="Disordered" evidence="1">
    <location>
        <begin position="222"/>
        <end position="251"/>
    </location>
</feature>
<reference evidence="3 4" key="1">
    <citation type="submission" date="2018-04" db="EMBL/GenBank/DDBJ databases">
        <title>Pelagivirga bohaiensis gen. nov., sp. nov., a bacterium isolated from the Bohai Sea.</title>
        <authorList>
            <person name="Ji X."/>
        </authorList>
    </citation>
    <scope>NUCLEOTIDE SEQUENCE [LARGE SCALE GENOMIC DNA]</scope>
    <source>
        <strain evidence="3 4">BH-SD19</strain>
    </source>
</reference>
<comment type="caution">
    <text evidence="3">The sequence shown here is derived from an EMBL/GenBank/DDBJ whole genome shotgun (WGS) entry which is preliminary data.</text>
</comment>
<feature type="signal peptide" evidence="2">
    <location>
        <begin position="1"/>
        <end position="18"/>
    </location>
</feature>
<keyword evidence="2" id="KW-0732">Signal</keyword>
<evidence type="ECO:0000313" key="4">
    <source>
        <dbReference type="Proteomes" id="UP000244446"/>
    </source>
</evidence>
<evidence type="ECO:0000256" key="1">
    <source>
        <dbReference type="SAM" id="MobiDB-lite"/>
    </source>
</evidence>
<dbReference type="Proteomes" id="UP000244446">
    <property type="component" value="Unassembled WGS sequence"/>
</dbReference>
<organism evidence="3 4">
    <name type="scientific">Pelagivirga sediminicola</name>
    <dbReference type="NCBI Taxonomy" id="2170575"/>
    <lineage>
        <taxon>Bacteria</taxon>
        <taxon>Pseudomonadati</taxon>
        <taxon>Pseudomonadota</taxon>
        <taxon>Alphaproteobacteria</taxon>
        <taxon>Rhodobacterales</taxon>
        <taxon>Paracoccaceae</taxon>
        <taxon>Pelagivirga</taxon>
    </lineage>
</organism>
<feature type="chain" id="PRO_5015748612" description="Excalibur calcium-binding domain-containing protein" evidence="2">
    <location>
        <begin position="19"/>
        <end position="251"/>
    </location>
</feature>
<evidence type="ECO:0000313" key="3">
    <source>
        <dbReference type="EMBL" id="PVA09257.1"/>
    </source>
</evidence>
<dbReference type="PROSITE" id="PS51257">
    <property type="entry name" value="PROKAR_LIPOPROTEIN"/>
    <property type="match status" value="1"/>
</dbReference>
<accession>A0A2T7G4C8</accession>
<protein>
    <recommendedName>
        <fullName evidence="5">Excalibur calcium-binding domain-containing protein</fullName>
    </recommendedName>
</protein>
<keyword evidence="4" id="KW-1185">Reference proteome</keyword>
<evidence type="ECO:0008006" key="5">
    <source>
        <dbReference type="Google" id="ProtNLM"/>
    </source>
</evidence>
<proteinExistence type="predicted"/>
<feature type="region of interest" description="Disordered" evidence="1">
    <location>
        <begin position="46"/>
        <end position="118"/>
    </location>
</feature>
<dbReference type="OrthoDB" id="7951357at2"/>